<organism evidence="1 2">
    <name type="scientific">Kribbella pittospori</name>
    <dbReference type="NCBI Taxonomy" id="722689"/>
    <lineage>
        <taxon>Bacteria</taxon>
        <taxon>Bacillati</taxon>
        <taxon>Actinomycetota</taxon>
        <taxon>Actinomycetes</taxon>
        <taxon>Propionibacteriales</taxon>
        <taxon>Kribbellaceae</taxon>
        <taxon>Kribbella</taxon>
    </lineage>
</organism>
<protein>
    <submittedName>
        <fullName evidence="1">Uncharacterized protein</fullName>
    </submittedName>
</protein>
<proteinExistence type="predicted"/>
<evidence type="ECO:0000313" key="2">
    <source>
        <dbReference type="Proteomes" id="UP000291144"/>
    </source>
</evidence>
<name>A0A4R0JXD3_9ACTN</name>
<dbReference type="Proteomes" id="UP000291144">
    <property type="component" value="Unassembled WGS sequence"/>
</dbReference>
<dbReference type="AlphaFoldDB" id="A0A4R0JXD3"/>
<dbReference type="RefSeq" id="WP_131365840.1">
    <property type="nucleotide sequence ID" value="NZ_SJKB01000023.1"/>
</dbReference>
<dbReference type="EMBL" id="SJKB01000023">
    <property type="protein sequence ID" value="TCC51460.1"/>
    <property type="molecule type" value="Genomic_DNA"/>
</dbReference>
<gene>
    <name evidence="1" type="ORF">E0H73_40770</name>
</gene>
<sequence length="71" mass="8011">MSATTRLVSPPEHDLILALTGLRADPVTDDQQVSLRAEAHPAGDHRYRHAPDHELRLEYWPTTTSHCVTQQ</sequence>
<comment type="caution">
    <text evidence="1">The sequence shown here is derived from an EMBL/GenBank/DDBJ whole genome shotgun (WGS) entry which is preliminary data.</text>
</comment>
<evidence type="ECO:0000313" key="1">
    <source>
        <dbReference type="EMBL" id="TCC51460.1"/>
    </source>
</evidence>
<reference evidence="1 2" key="1">
    <citation type="submission" date="2019-02" db="EMBL/GenBank/DDBJ databases">
        <title>Kribbella capetownensis sp. nov. and Kribbella speibonae sp. nov., isolated from soil.</title>
        <authorList>
            <person name="Curtis S.M."/>
            <person name="Norton I."/>
            <person name="Everest G.J."/>
            <person name="Meyers P.R."/>
        </authorList>
    </citation>
    <scope>NUCLEOTIDE SEQUENCE [LARGE SCALE GENOMIC DNA]</scope>
    <source>
        <strain evidence="1 2">NRRL B-24813</strain>
    </source>
</reference>
<keyword evidence="2" id="KW-1185">Reference proteome</keyword>
<accession>A0A4R0JXD3</accession>